<evidence type="ECO:0000256" key="5">
    <source>
        <dbReference type="SAM" id="MobiDB-lite"/>
    </source>
</evidence>
<dbReference type="GO" id="GO:0051539">
    <property type="term" value="F:4 iron, 4 sulfur cluster binding"/>
    <property type="evidence" value="ECO:0007669"/>
    <property type="project" value="UniProtKB-KW"/>
</dbReference>
<dbReference type="InterPro" id="IPR054822">
    <property type="entry name" value="DsrO-like"/>
</dbReference>
<dbReference type="AlphaFoldDB" id="A0A3B1CAQ8"/>
<dbReference type="Gene3D" id="3.30.70.20">
    <property type="match status" value="2"/>
</dbReference>
<evidence type="ECO:0000259" key="6">
    <source>
        <dbReference type="PROSITE" id="PS51379"/>
    </source>
</evidence>
<reference evidence="7" key="1">
    <citation type="submission" date="2018-06" db="EMBL/GenBank/DDBJ databases">
        <authorList>
            <person name="Zhirakovskaya E."/>
        </authorList>
    </citation>
    <scope>NUCLEOTIDE SEQUENCE</scope>
</reference>
<keyword evidence="2" id="KW-0479">Metal-binding</keyword>
<gene>
    <name evidence="7" type="ORF">MNBD_NITROSPINAE04-412</name>
</gene>
<dbReference type="PROSITE" id="PS51379">
    <property type="entry name" value="4FE4S_FER_2"/>
    <property type="match status" value="2"/>
</dbReference>
<dbReference type="GO" id="GO:0046872">
    <property type="term" value="F:metal ion binding"/>
    <property type="evidence" value="ECO:0007669"/>
    <property type="project" value="UniProtKB-KW"/>
</dbReference>
<organism evidence="7">
    <name type="scientific">hydrothermal vent metagenome</name>
    <dbReference type="NCBI Taxonomy" id="652676"/>
    <lineage>
        <taxon>unclassified sequences</taxon>
        <taxon>metagenomes</taxon>
        <taxon>ecological metagenomes</taxon>
    </lineage>
</organism>
<evidence type="ECO:0000256" key="3">
    <source>
        <dbReference type="ARBA" id="ARBA00023004"/>
    </source>
</evidence>
<dbReference type="PANTHER" id="PTHR43177:SF3">
    <property type="entry name" value="PROTEIN NRFC HOMOLOG"/>
    <property type="match status" value="1"/>
</dbReference>
<evidence type="ECO:0000256" key="4">
    <source>
        <dbReference type="ARBA" id="ARBA00023014"/>
    </source>
</evidence>
<dbReference type="EMBL" id="UOGA01000295">
    <property type="protein sequence ID" value="VAX25272.1"/>
    <property type="molecule type" value="Genomic_DNA"/>
</dbReference>
<dbReference type="NCBIfam" id="NF045797">
    <property type="entry name" value="DsrO"/>
    <property type="match status" value="1"/>
</dbReference>
<evidence type="ECO:0000256" key="2">
    <source>
        <dbReference type="ARBA" id="ARBA00022723"/>
    </source>
</evidence>
<evidence type="ECO:0000256" key="1">
    <source>
        <dbReference type="ARBA" id="ARBA00022485"/>
    </source>
</evidence>
<dbReference type="PANTHER" id="PTHR43177">
    <property type="entry name" value="PROTEIN NRFC"/>
    <property type="match status" value="1"/>
</dbReference>
<dbReference type="InterPro" id="IPR006311">
    <property type="entry name" value="TAT_signal"/>
</dbReference>
<protein>
    <submittedName>
        <fullName evidence="7">Sulfite reduction-associated complex DsrMKJOP iron-sulfur protein DsrO (=HmeA)</fullName>
    </submittedName>
</protein>
<feature type="region of interest" description="Disordered" evidence="5">
    <location>
        <begin position="28"/>
        <end position="47"/>
    </location>
</feature>
<proteinExistence type="predicted"/>
<evidence type="ECO:0000313" key="7">
    <source>
        <dbReference type="EMBL" id="VAX25272.1"/>
    </source>
</evidence>
<dbReference type="InterPro" id="IPR017896">
    <property type="entry name" value="4Fe4S_Fe-S-bd"/>
</dbReference>
<dbReference type="InterPro" id="IPR017900">
    <property type="entry name" value="4Fe4S_Fe_S_CS"/>
</dbReference>
<dbReference type="PROSITE" id="PS51318">
    <property type="entry name" value="TAT"/>
    <property type="match status" value="1"/>
</dbReference>
<keyword evidence="1" id="KW-0004">4Fe-4S</keyword>
<keyword evidence="4" id="KW-0411">Iron-sulfur</keyword>
<feature type="domain" description="4Fe-4S ferredoxin-type" evidence="6">
    <location>
        <begin position="58"/>
        <end position="90"/>
    </location>
</feature>
<name>A0A3B1CAQ8_9ZZZZ</name>
<keyword evidence="3" id="KW-0408">Iron</keyword>
<dbReference type="InterPro" id="IPR050954">
    <property type="entry name" value="ET_IronSulfur_Cluster-Binding"/>
</dbReference>
<feature type="domain" description="4Fe-4S ferredoxin-type" evidence="6">
    <location>
        <begin position="142"/>
        <end position="171"/>
    </location>
</feature>
<dbReference type="SUPFAM" id="SSF54862">
    <property type="entry name" value="4Fe-4S ferredoxins"/>
    <property type="match status" value="1"/>
</dbReference>
<sequence length="260" mass="28270">MSFDRRDFLALGTAMAAGTVFGPISAALSHTGGHEEEGEAGKAGGEIKESRASAKNSWGMVIDVNKCGSGCTACVDACKKENNIPEFHDPLLDIHWIRKITFKQKGVPNAEERSLPAMCFHCEHPPCAHVCPVAATFVRKDGIVLVDKHRCIGCRYCMIACPYKARSFVSKHVEPKPGDNPDVPVRMHGVVEKCTFCVHRIDSGMEPACVEACKKEGSGAMTFGDFADPKSAISKQVRTSKARQIRPDLGCNPRVFYMGV</sequence>
<dbReference type="CDD" id="cd10551">
    <property type="entry name" value="PsrB"/>
    <property type="match status" value="1"/>
</dbReference>
<dbReference type="Pfam" id="PF13247">
    <property type="entry name" value="Fer4_11"/>
    <property type="match status" value="2"/>
</dbReference>
<dbReference type="PROSITE" id="PS00198">
    <property type="entry name" value="4FE4S_FER_1"/>
    <property type="match status" value="1"/>
</dbReference>
<accession>A0A3B1CAQ8</accession>